<evidence type="ECO:0000256" key="1">
    <source>
        <dbReference type="SAM" id="SignalP"/>
    </source>
</evidence>
<name>A0A8K0DM22_IGNLU</name>
<proteinExistence type="predicted"/>
<dbReference type="PANTHER" id="PTHR21261">
    <property type="entry name" value="BEAT PROTEIN"/>
    <property type="match status" value="1"/>
</dbReference>
<evidence type="ECO:0000313" key="2">
    <source>
        <dbReference type="EMBL" id="KAF2902875.1"/>
    </source>
</evidence>
<feature type="signal peptide" evidence="1">
    <location>
        <begin position="1"/>
        <end position="20"/>
    </location>
</feature>
<gene>
    <name evidence="2" type="ORF">ILUMI_03310</name>
</gene>
<protein>
    <submittedName>
        <fullName evidence="2">Uncharacterized protein</fullName>
    </submittedName>
</protein>
<dbReference type="Proteomes" id="UP000801492">
    <property type="component" value="Unassembled WGS sequence"/>
</dbReference>
<feature type="chain" id="PRO_5035467268" evidence="1">
    <location>
        <begin position="21"/>
        <end position="314"/>
    </location>
</feature>
<comment type="caution">
    <text evidence="2">The sequence shown here is derived from an EMBL/GenBank/DDBJ whole genome shotgun (WGS) entry which is preliminary data.</text>
</comment>
<sequence>MKTFLMQMFYYVVLAECIQASVPGGLKWVRVNVPQYRSPGEMAQLLCDYELGNDTLYAVKWYKEHEEFYRFVPKARPQANSYKVEGVHVDGREVEIVELSRNVKYRRVVVANLNDFVCVKPSKTLIGETLRPGELKKLLTDHFGDQRDEASLVQDLILLTPTRGEKYIALGKRCQDAHSRLLAKIKLTIEDASTRTVKTTMYETMALQTYLHGLVRMGELGHRIRYRRLTYLEQALAFSSCLPRSDIVDLEVRIQNFTPMQDQLQQIQDQIYDLSAIDSAKEEDYGSEFETPYFKVLPKAKAISETTGKTNANH</sequence>
<dbReference type="OrthoDB" id="6415662at2759"/>
<dbReference type="AlphaFoldDB" id="A0A8K0DM22"/>
<keyword evidence="3" id="KW-1185">Reference proteome</keyword>
<dbReference type="PANTHER" id="PTHR21261:SF14">
    <property type="entry name" value="BEATEN PATH IV, ISOFORM B"/>
    <property type="match status" value="1"/>
</dbReference>
<evidence type="ECO:0000313" key="3">
    <source>
        <dbReference type="Proteomes" id="UP000801492"/>
    </source>
</evidence>
<dbReference type="EMBL" id="VTPC01001157">
    <property type="protein sequence ID" value="KAF2902875.1"/>
    <property type="molecule type" value="Genomic_DNA"/>
</dbReference>
<organism evidence="2 3">
    <name type="scientific">Ignelater luminosus</name>
    <name type="common">Cucubano</name>
    <name type="synonym">Pyrophorus luminosus</name>
    <dbReference type="NCBI Taxonomy" id="2038154"/>
    <lineage>
        <taxon>Eukaryota</taxon>
        <taxon>Metazoa</taxon>
        <taxon>Ecdysozoa</taxon>
        <taxon>Arthropoda</taxon>
        <taxon>Hexapoda</taxon>
        <taxon>Insecta</taxon>
        <taxon>Pterygota</taxon>
        <taxon>Neoptera</taxon>
        <taxon>Endopterygota</taxon>
        <taxon>Coleoptera</taxon>
        <taxon>Polyphaga</taxon>
        <taxon>Elateriformia</taxon>
        <taxon>Elateroidea</taxon>
        <taxon>Elateridae</taxon>
        <taxon>Agrypninae</taxon>
        <taxon>Pyrophorini</taxon>
        <taxon>Ignelater</taxon>
    </lineage>
</organism>
<reference evidence="2" key="1">
    <citation type="submission" date="2019-08" db="EMBL/GenBank/DDBJ databases">
        <title>The genome of the North American firefly Photinus pyralis.</title>
        <authorList>
            <consortium name="Photinus pyralis genome working group"/>
            <person name="Fallon T.R."/>
            <person name="Sander Lower S.E."/>
            <person name="Weng J.-K."/>
        </authorList>
    </citation>
    <scope>NUCLEOTIDE SEQUENCE</scope>
    <source>
        <strain evidence="2">TRF0915ILg1</strain>
        <tissue evidence="2">Whole body</tissue>
    </source>
</reference>
<keyword evidence="1" id="KW-0732">Signal</keyword>
<accession>A0A8K0DM22</accession>